<dbReference type="EMBL" id="JBHSCQ010000005">
    <property type="protein sequence ID" value="MFC4264973.1"/>
    <property type="molecule type" value="Genomic_DNA"/>
</dbReference>
<accession>A0ABV8R0Q2</accession>
<dbReference type="InterPro" id="IPR029069">
    <property type="entry name" value="HotDog_dom_sf"/>
</dbReference>
<name>A0ABV8R0Q2_9MICC</name>
<dbReference type="Pfam" id="PF03061">
    <property type="entry name" value="4HBT"/>
    <property type="match status" value="1"/>
</dbReference>
<comment type="caution">
    <text evidence="2">The sequence shown here is derived from an EMBL/GenBank/DDBJ whole genome shotgun (WGS) entry which is preliminary data.</text>
</comment>
<dbReference type="InterPro" id="IPR006683">
    <property type="entry name" value="Thioestr_dom"/>
</dbReference>
<proteinExistence type="predicted"/>
<evidence type="ECO:0000313" key="2">
    <source>
        <dbReference type="EMBL" id="MFC4264973.1"/>
    </source>
</evidence>
<evidence type="ECO:0000259" key="1">
    <source>
        <dbReference type="Pfam" id="PF03061"/>
    </source>
</evidence>
<feature type="domain" description="Thioesterase" evidence="1">
    <location>
        <begin position="5"/>
        <end position="49"/>
    </location>
</feature>
<dbReference type="SUPFAM" id="SSF54637">
    <property type="entry name" value="Thioesterase/thiol ester dehydrase-isomerase"/>
    <property type="match status" value="1"/>
</dbReference>
<organism evidence="2 3">
    <name type="scientific">Arthrobacter cryoconiti</name>
    <dbReference type="NCBI Taxonomy" id="748907"/>
    <lineage>
        <taxon>Bacteria</taxon>
        <taxon>Bacillati</taxon>
        <taxon>Actinomycetota</taxon>
        <taxon>Actinomycetes</taxon>
        <taxon>Micrococcales</taxon>
        <taxon>Micrococcaceae</taxon>
        <taxon>Arthrobacter</taxon>
    </lineage>
</organism>
<protein>
    <submittedName>
        <fullName evidence="2">Hotdog domain-containing protein</fullName>
    </submittedName>
</protein>
<keyword evidence="3" id="KW-1185">Reference proteome</keyword>
<sequence length="52" mass="5840">MALKRVTHTHFRRPARRGETVTAAASAVGFDKKVCAVRQRRCREQQATECGP</sequence>
<reference evidence="3" key="1">
    <citation type="journal article" date="2019" name="Int. J. Syst. Evol. Microbiol.">
        <title>The Global Catalogue of Microorganisms (GCM) 10K type strain sequencing project: providing services to taxonomists for standard genome sequencing and annotation.</title>
        <authorList>
            <consortium name="The Broad Institute Genomics Platform"/>
            <consortium name="The Broad Institute Genome Sequencing Center for Infectious Disease"/>
            <person name="Wu L."/>
            <person name="Ma J."/>
        </authorList>
    </citation>
    <scope>NUCLEOTIDE SEQUENCE [LARGE SCALE GENOMIC DNA]</scope>
    <source>
        <strain evidence="3">CGMCC 1.10698</strain>
    </source>
</reference>
<evidence type="ECO:0000313" key="3">
    <source>
        <dbReference type="Proteomes" id="UP001595773"/>
    </source>
</evidence>
<dbReference type="Proteomes" id="UP001595773">
    <property type="component" value="Unassembled WGS sequence"/>
</dbReference>
<dbReference type="RefSeq" id="WP_376991461.1">
    <property type="nucleotide sequence ID" value="NZ_JAJJBU010000007.1"/>
</dbReference>
<gene>
    <name evidence="2" type="ORF">ACFOW9_05095</name>
</gene>